<evidence type="ECO:0000313" key="1">
    <source>
        <dbReference type="EMBL" id="KAH9363674.1"/>
    </source>
</evidence>
<gene>
    <name evidence="1" type="ORF">HPB48_000831</name>
</gene>
<sequence>MFCCPELLEPLRHLVNLTVNPCSEIFHYVCHGWNEKGANTLDVDAAKLTSPFAIMKSTTPNGAGRSLSAIFRSCIRLPTRPLEQEVLQALIDIAPLAPPYGFKEILNLIVALSLKYNVFLPVTIKDLENGYGLLIKPGIPAVMNFPGGNIALEPLFGRFKVVSGLPVTMNEVLATAYNLPKASSSRTTTNGNLSLLETLLRGDSPITFRSILTTVFPFPEETTVVVKSFQAVMDTLSLLTAPNNQPTAMAFVFFDAAAVTYKLMYGLSVTSKMHLVDRCAQSIAHFRLLTFKAITEAVVSKSKDERVLATVSDVKETIISRLSSLGEERDRLLVSKLLGELKTVLPSYAVKTITRTPNISENFVTNQLINEEVQLLYGLSHDTLHRTLLKIMVIAPYFPLVEVEGNYLVITPAVYSFVATTRSEAHFDVLASMGALVADALWQLVLKTDAWSARVNAMLTKLKSCSAKGGGMGLAFPTLSLETVALAARKSDWEKPVLVLDLLKSSLSQVFFMRFVYFTACRRSIFHGTEEAHAKEVVAFVNGTPGFREAFHCRDVVPQENNTCIDGVKALG</sequence>
<reference evidence="1 2" key="1">
    <citation type="journal article" date="2020" name="Cell">
        <title>Large-Scale Comparative Analyses of Tick Genomes Elucidate Their Genetic Diversity and Vector Capacities.</title>
        <authorList>
            <consortium name="Tick Genome and Microbiome Consortium (TIGMIC)"/>
            <person name="Jia N."/>
            <person name="Wang J."/>
            <person name="Shi W."/>
            <person name="Du L."/>
            <person name="Sun Y."/>
            <person name="Zhan W."/>
            <person name="Jiang J.F."/>
            <person name="Wang Q."/>
            <person name="Zhang B."/>
            <person name="Ji P."/>
            <person name="Bell-Sakyi L."/>
            <person name="Cui X.M."/>
            <person name="Yuan T.T."/>
            <person name="Jiang B.G."/>
            <person name="Yang W.F."/>
            <person name="Lam T.T."/>
            <person name="Chang Q.C."/>
            <person name="Ding S.J."/>
            <person name="Wang X.J."/>
            <person name="Zhu J.G."/>
            <person name="Ruan X.D."/>
            <person name="Zhao L."/>
            <person name="Wei J.T."/>
            <person name="Ye R.Z."/>
            <person name="Que T.C."/>
            <person name="Du C.H."/>
            <person name="Zhou Y.H."/>
            <person name="Cheng J.X."/>
            <person name="Dai P.F."/>
            <person name="Guo W.B."/>
            <person name="Han X.H."/>
            <person name="Huang E.J."/>
            <person name="Li L.F."/>
            <person name="Wei W."/>
            <person name="Gao Y.C."/>
            <person name="Liu J.Z."/>
            <person name="Shao H.Z."/>
            <person name="Wang X."/>
            <person name="Wang C.C."/>
            <person name="Yang T.C."/>
            <person name="Huo Q.B."/>
            <person name="Li W."/>
            <person name="Chen H.Y."/>
            <person name="Chen S.E."/>
            <person name="Zhou L.G."/>
            <person name="Ni X.B."/>
            <person name="Tian J.H."/>
            <person name="Sheng Y."/>
            <person name="Liu T."/>
            <person name="Pan Y.S."/>
            <person name="Xia L.Y."/>
            <person name="Li J."/>
            <person name="Zhao F."/>
            <person name="Cao W.C."/>
        </authorList>
    </citation>
    <scope>NUCLEOTIDE SEQUENCE [LARGE SCALE GENOMIC DNA]</scope>
    <source>
        <strain evidence="1">HaeL-2018</strain>
    </source>
</reference>
<dbReference type="Proteomes" id="UP000821853">
    <property type="component" value="Chromosome 10"/>
</dbReference>
<accession>A0A9J6FKS0</accession>
<dbReference type="AlphaFoldDB" id="A0A9J6FKS0"/>
<protein>
    <submittedName>
        <fullName evidence="1">Uncharacterized protein</fullName>
    </submittedName>
</protein>
<keyword evidence="2" id="KW-1185">Reference proteome</keyword>
<name>A0A9J6FKS0_HAELO</name>
<organism evidence="1 2">
    <name type="scientific">Haemaphysalis longicornis</name>
    <name type="common">Bush tick</name>
    <dbReference type="NCBI Taxonomy" id="44386"/>
    <lineage>
        <taxon>Eukaryota</taxon>
        <taxon>Metazoa</taxon>
        <taxon>Ecdysozoa</taxon>
        <taxon>Arthropoda</taxon>
        <taxon>Chelicerata</taxon>
        <taxon>Arachnida</taxon>
        <taxon>Acari</taxon>
        <taxon>Parasitiformes</taxon>
        <taxon>Ixodida</taxon>
        <taxon>Ixodoidea</taxon>
        <taxon>Ixodidae</taxon>
        <taxon>Haemaphysalinae</taxon>
        <taxon>Haemaphysalis</taxon>
    </lineage>
</organism>
<evidence type="ECO:0000313" key="2">
    <source>
        <dbReference type="Proteomes" id="UP000821853"/>
    </source>
</evidence>
<proteinExistence type="predicted"/>
<comment type="caution">
    <text evidence="1">The sequence shown here is derived from an EMBL/GenBank/DDBJ whole genome shotgun (WGS) entry which is preliminary data.</text>
</comment>
<dbReference type="VEuPathDB" id="VectorBase:HLOH_045981"/>
<dbReference type="EMBL" id="JABSTR010000002">
    <property type="protein sequence ID" value="KAH9363674.1"/>
    <property type="molecule type" value="Genomic_DNA"/>
</dbReference>